<keyword evidence="8" id="KW-0934">Plastid</keyword>
<gene>
    <name evidence="8" type="primary">ycf63</name>
    <name evidence="8" type="ORF">HV00480_46</name>
</gene>
<reference evidence="8" key="1">
    <citation type="submission" date="2016-10" db="EMBL/GenBank/DDBJ databases">
        <title>Chloroplast genomes as a tool to resolve red algal phylogenies: a case study in the Nemaliales.</title>
        <authorList>
            <person name="Costa J.F."/>
            <person name="Lin S.M."/>
            <person name="Macaya E.C."/>
            <person name="Fernandez-Garcia C."/>
            <person name="Verbruggen H."/>
        </authorList>
    </citation>
    <scope>NUCLEOTIDE SEQUENCE</scope>
    <source>
        <strain evidence="8">HV00480</strain>
    </source>
</reference>
<keyword evidence="6 7" id="KW-0472">Membrane</keyword>
<evidence type="ECO:0000256" key="5">
    <source>
        <dbReference type="ARBA" id="ARBA00022989"/>
    </source>
</evidence>
<geneLocation type="chloroplast" evidence="8"/>
<dbReference type="GO" id="GO:0005548">
    <property type="term" value="F:phospholipid transporter activity"/>
    <property type="evidence" value="ECO:0007669"/>
    <property type="project" value="TreeGrafter"/>
</dbReference>
<reference evidence="8" key="2">
    <citation type="submission" date="2016-10" db="EMBL/GenBank/DDBJ databases">
        <authorList>
            <person name="de Groot N.N."/>
        </authorList>
    </citation>
    <scope>NUCLEOTIDE SEQUENCE</scope>
    <source>
        <strain evidence="8">HV00480</strain>
    </source>
</reference>
<evidence type="ECO:0000256" key="4">
    <source>
        <dbReference type="ARBA" id="ARBA00022692"/>
    </source>
</evidence>
<evidence type="ECO:0000313" key="8">
    <source>
        <dbReference type="EMBL" id="SCW22101.1"/>
    </source>
</evidence>
<sequence>MIYMNFHQLKHIMQTAWMIMQKLILSSSLVKRRNIHLLKQIHHMGVSSIVIVLIASWFIGMIFTFQVARELTYLNASNLVGAILTITFLRELTPVLTAIIVASRIGSSYTAEIASMQVTHQIDVLYVLHIDPVQYLIRPRVISCLIMLPLLNILGLATSIASSIYIANILYDIAPITFVHSSFSSIYILDVIYSFVKTLVFGLVIGIISCTYGFTASGGSLSIGKATTASVVSILLLVFMIDFLLSLVMFHDAKSFIY</sequence>
<dbReference type="RefSeq" id="YP_009313847.1">
    <property type="nucleotide sequence ID" value="NC_031659.1"/>
</dbReference>
<feature type="transmembrane region" description="Helical" evidence="7">
    <location>
        <begin position="229"/>
        <end position="250"/>
    </location>
</feature>
<comment type="caution">
    <text evidence="7">Lacks conserved residue(s) required for the propagation of feature annotation.</text>
</comment>
<evidence type="ECO:0000256" key="3">
    <source>
        <dbReference type="ARBA" id="ARBA00022448"/>
    </source>
</evidence>
<organism evidence="8">
    <name type="scientific">Hommersandiophycus borowitzkae</name>
    <dbReference type="NCBI Taxonomy" id="268573"/>
    <lineage>
        <taxon>Eukaryota</taxon>
        <taxon>Rhodophyta</taxon>
        <taxon>Florideophyceae</taxon>
        <taxon>Nemaliophycidae</taxon>
        <taxon>Nemaliales</taxon>
        <taxon>Liagoraceae</taxon>
        <taxon>Hommersandiophycus</taxon>
    </lineage>
</organism>
<dbReference type="GO" id="GO:0043190">
    <property type="term" value="C:ATP-binding cassette (ABC) transporter complex"/>
    <property type="evidence" value="ECO:0007669"/>
    <property type="project" value="InterPro"/>
</dbReference>
<name>A0A1G4NTT1_9FLOR</name>
<keyword evidence="5 7" id="KW-1133">Transmembrane helix</keyword>
<evidence type="ECO:0000256" key="2">
    <source>
        <dbReference type="ARBA" id="ARBA00007556"/>
    </source>
</evidence>
<evidence type="ECO:0000256" key="6">
    <source>
        <dbReference type="ARBA" id="ARBA00023136"/>
    </source>
</evidence>
<keyword evidence="3" id="KW-0813">Transport</keyword>
<dbReference type="AlphaFoldDB" id="A0A1G4NTT1"/>
<proteinExistence type="inferred from homology"/>
<dbReference type="InterPro" id="IPR030802">
    <property type="entry name" value="Permease_MalE"/>
</dbReference>
<dbReference type="PANTHER" id="PTHR30188">
    <property type="entry name" value="ABC TRANSPORTER PERMEASE PROTEIN-RELATED"/>
    <property type="match status" value="1"/>
</dbReference>
<comment type="subcellular location">
    <subcellularLocation>
        <location evidence="1">Membrane</location>
        <topology evidence="1">Multi-pass membrane protein</topology>
    </subcellularLocation>
</comment>
<feature type="transmembrane region" description="Helical" evidence="7">
    <location>
        <begin position="42"/>
        <end position="65"/>
    </location>
</feature>
<dbReference type="NCBIfam" id="TIGR00056">
    <property type="entry name" value="MlaE family lipid ABC transporter permease subunit"/>
    <property type="match status" value="1"/>
</dbReference>
<keyword evidence="8" id="KW-0150">Chloroplast</keyword>
<feature type="transmembrane region" description="Helical" evidence="7">
    <location>
        <begin position="144"/>
        <end position="167"/>
    </location>
</feature>
<comment type="similarity">
    <text evidence="2 7">Belongs to the MlaE permease family.</text>
</comment>
<evidence type="ECO:0000256" key="7">
    <source>
        <dbReference type="RuleBase" id="RU362044"/>
    </source>
</evidence>
<dbReference type="InterPro" id="IPR003453">
    <property type="entry name" value="ABC_MlaE_roteobac"/>
</dbReference>
<protein>
    <recommendedName>
        <fullName evidence="9">ABC transporter permease</fullName>
    </recommendedName>
</protein>
<evidence type="ECO:0008006" key="9">
    <source>
        <dbReference type="Google" id="ProtNLM"/>
    </source>
</evidence>
<dbReference type="Pfam" id="PF02405">
    <property type="entry name" value="MlaE"/>
    <property type="match status" value="1"/>
</dbReference>
<keyword evidence="4 7" id="KW-0812">Transmembrane</keyword>
<accession>A0A1G4NTT1</accession>
<dbReference type="PANTHER" id="PTHR30188:SF4">
    <property type="entry name" value="PROTEIN TRIGALACTOSYLDIACYLGLYCEROL 1, CHLOROPLASTIC"/>
    <property type="match status" value="1"/>
</dbReference>
<dbReference type="GeneID" id="29999142"/>
<evidence type="ECO:0000256" key="1">
    <source>
        <dbReference type="ARBA" id="ARBA00004141"/>
    </source>
</evidence>
<dbReference type="EMBL" id="LT622867">
    <property type="protein sequence ID" value="SCW22101.1"/>
    <property type="molecule type" value="Genomic_DNA"/>
</dbReference>